<name>A0A0G0GUZ9_9BACT</name>
<dbReference type="EMBL" id="LBTH01000045">
    <property type="protein sequence ID" value="KKQ34838.1"/>
    <property type="molecule type" value="Genomic_DNA"/>
</dbReference>
<proteinExistence type="predicted"/>
<dbReference type="SUPFAM" id="SSF50939">
    <property type="entry name" value="Sialidases"/>
    <property type="match status" value="1"/>
</dbReference>
<dbReference type="Proteomes" id="UP000034852">
    <property type="component" value="Unassembled WGS sequence"/>
</dbReference>
<dbReference type="Gene3D" id="2.120.10.10">
    <property type="match status" value="1"/>
</dbReference>
<reference evidence="1 2" key="1">
    <citation type="journal article" date="2015" name="Nature">
        <title>rRNA introns, odd ribosomes, and small enigmatic genomes across a large radiation of phyla.</title>
        <authorList>
            <person name="Brown C.T."/>
            <person name="Hug L.A."/>
            <person name="Thomas B.C."/>
            <person name="Sharon I."/>
            <person name="Castelle C.J."/>
            <person name="Singh A."/>
            <person name="Wilkins M.J."/>
            <person name="Williams K.H."/>
            <person name="Banfield J.F."/>
        </authorList>
    </citation>
    <scope>NUCLEOTIDE SEQUENCE [LARGE SCALE GENOMIC DNA]</scope>
</reference>
<organism evidence="1 2">
    <name type="scientific">candidate division WS6 bacterium GW2011_GWA2_37_6</name>
    <dbReference type="NCBI Taxonomy" id="1619087"/>
    <lineage>
        <taxon>Bacteria</taxon>
        <taxon>Candidatus Dojkabacteria</taxon>
    </lineage>
</organism>
<protein>
    <recommendedName>
        <fullName evidence="3">Exo-alpha-sialidase</fullName>
    </recommendedName>
</protein>
<dbReference type="CDD" id="cd15482">
    <property type="entry name" value="Sialidase_non-viral"/>
    <property type="match status" value="1"/>
</dbReference>
<sequence>MNKKLLIVLSVVVVLLALIVGVLAVLFVTKNKGEEEDKSTDENVAADDQQGEILEEDVVYKKDSTTVPNWVKSMDNGKKGPWESPIYIAFSQDGLTFTDEKLFIDHAGVANVIMTDDGELIATFQYFSYTNEEMFDVIAYTVSEDYGQTWSVVKKLRFSGFNNNFGDLAGPKPVDPTLVQLEDGTFRLYFTYEQEGDGFPQLYSAKAGSIDGTFANEGKQLTTQEILLDPAAIYFKGEWHHYTVIQEQGASAEGFIDNVHSTSDTGLNFTRQDDISLKMSMLGCVIEDDGELVFYGSGEGIKSARSNDGYAWTMESGNRIDGADPGVAKLADATYVMIYTKMN</sequence>
<evidence type="ECO:0000313" key="1">
    <source>
        <dbReference type="EMBL" id="KKQ34838.1"/>
    </source>
</evidence>
<accession>A0A0G0GUZ9</accession>
<gene>
    <name evidence="1" type="ORF">US52_C0045G0013</name>
</gene>
<dbReference type="SUPFAM" id="SSF75005">
    <property type="entry name" value="Arabinanase/levansucrase/invertase"/>
    <property type="match status" value="1"/>
</dbReference>
<evidence type="ECO:0000313" key="2">
    <source>
        <dbReference type="Proteomes" id="UP000034852"/>
    </source>
</evidence>
<evidence type="ECO:0008006" key="3">
    <source>
        <dbReference type="Google" id="ProtNLM"/>
    </source>
</evidence>
<dbReference type="InterPro" id="IPR023296">
    <property type="entry name" value="Glyco_hydro_beta-prop_sf"/>
</dbReference>
<dbReference type="InterPro" id="IPR036278">
    <property type="entry name" value="Sialidase_sf"/>
</dbReference>
<comment type="caution">
    <text evidence="1">The sequence shown here is derived from an EMBL/GenBank/DDBJ whole genome shotgun (WGS) entry which is preliminary data.</text>
</comment>
<dbReference type="AlphaFoldDB" id="A0A0G0GUZ9"/>